<dbReference type="EC" id="7.1.1.8" evidence="3"/>
<dbReference type="GO" id="GO:0051537">
    <property type="term" value="F:2 iron, 2 sulfur cluster binding"/>
    <property type="evidence" value="ECO:0007669"/>
    <property type="project" value="UniProtKB-KW"/>
</dbReference>
<evidence type="ECO:0000256" key="12">
    <source>
        <dbReference type="ARBA" id="ARBA00023014"/>
    </source>
</evidence>
<keyword evidence="11" id="KW-0408">Iron</keyword>
<evidence type="ECO:0000256" key="9">
    <source>
        <dbReference type="ARBA" id="ARBA00022946"/>
    </source>
</evidence>
<evidence type="ECO:0000256" key="14">
    <source>
        <dbReference type="ARBA" id="ARBA00023157"/>
    </source>
</evidence>
<evidence type="ECO:0000256" key="6">
    <source>
        <dbReference type="ARBA" id="ARBA00022714"/>
    </source>
</evidence>
<dbReference type="InterPro" id="IPR014349">
    <property type="entry name" value="Rieske_Fe-S_prot"/>
</dbReference>
<evidence type="ECO:0000259" key="17">
    <source>
        <dbReference type="PROSITE" id="PS51296"/>
    </source>
</evidence>
<evidence type="ECO:0000256" key="1">
    <source>
        <dbReference type="ARBA" id="ARBA00004434"/>
    </source>
</evidence>
<keyword evidence="10" id="KW-1133">Transmembrane helix</keyword>
<keyword evidence="6" id="KW-0001">2Fe-2S</keyword>
<keyword evidence="14" id="KW-1015">Disulfide bond</keyword>
<keyword evidence="4" id="KW-0679">Respiratory chain</keyword>
<dbReference type="InterPro" id="IPR005805">
    <property type="entry name" value="Rieske_Fe-S_prot_C"/>
</dbReference>
<keyword evidence="19" id="KW-1185">Reference proteome</keyword>
<evidence type="ECO:0000313" key="19">
    <source>
        <dbReference type="Proteomes" id="UP000077202"/>
    </source>
</evidence>
<evidence type="ECO:0000256" key="11">
    <source>
        <dbReference type="ARBA" id="ARBA00023004"/>
    </source>
</evidence>
<comment type="caution">
    <text evidence="18">The sequence shown here is derived from an EMBL/GenBank/DDBJ whole genome shotgun (WGS) entry which is preliminary data.</text>
</comment>
<evidence type="ECO:0000256" key="16">
    <source>
        <dbReference type="ARBA" id="ARBA00034078"/>
    </source>
</evidence>
<comment type="similarity">
    <text evidence="2">Belongs to the Rieske iron-sulfur protein family.</text>
</comment>
<keyword evidence="12" id="KW-0411">Iron-sulfur</keyword>
<dbReference type="FunFam" id="2.102.10.10:FF:000001">
    <property type="entry name" value="Cytochrome b-c1 complex subunit Rieske, mitochondrial"/>
    <property type="match status" value="1"/>
</dbReference>
<dbReference type="PRINTS" id="PR00162">
    <property type="entry name" value="RIESKE"/>
</dbReference>
<protein>
    <recommendedName>
        <fullName evidence="3">quinol--cytochrome-c reductase</fullName>
        <ecNumber evidence="3">7.1.1.8</ecNumber>
    </recommendedName>
</protein>
<dbReference type="GO" id="GO:0005743">
    <property type="term" value="C:mitochondrial inner membrane"/>
    <property type="evidence" value="ECO:0007669"/>
    <property type="project" value="UniProtKB-SubCell"/>
</dbReference>
<dbReference type="GO" id="GO:0046872">
    <property type="term" value="F:metal ion binding"/>
    <property type="evidence" value="ECO:0007669"/>
    <property type="project" value="UniProtKB-KW"/>
</dbReference>
<keyword evidence="9" id="KW-0809">Transit peptide</keyword>
<dbReference type="EMBL" id="LVLJ01000986">
    <property type="protein sequence ID" value="OAE31671.1"/>
    <property type="molecule type" value="Genomic_DNA"/>
</dbReference>
<organism evidence="18 19">
    <name type="scientific">Marchantia polymorpha subsp. ruderalis</name>
    <dbReference type="NCBI Taxonomy" id="1480154"/>
    <lineage>
        <taxon>Eukaryota</taxon>
        <taxon>Viridiplantae</taxon>
        <taxon>Streptophyta</taxon>
        <taxon>Embryophyta</taxon>
        <taxon>Marchantiophyta</taxon>
        <taxon>Marchantiopsida</taxon>
        <taxon>Marchantiidae</taxon>
        <taxon>Marchantiales</taxon>
        <taxon>Marchantiaceae</taxon>
        <taxon>Marchantia</taxon>
    </lineage>
</organism>
<dbReference type="AlphaFoldDB" id="A0A176WGF2"/>
<dbReference type="PANTHER" id="PTHR10134">
    <property type="entry name" value="CYTOCHROME B-C1 COMPLEX SUBUNIT RIESKE, MITOCHONDRIAL"/>
    <property type="match status" value="1"/>
</dbReference>
<comment type="catalytic activity">
    <reaction evidence="15">
        <text>a quinol + 2 Fe(III)-[cytochrome c](out) = a quinone + 2 Fe(II)-[cytochrome c](out) + 2 H(+)(out)</text>
        <dbReference type="Rhea" id="RHEA:11484"/>
        <dbReference type="Rhea" id="RHEA-COMP:10350"/>
        <dbReference type="Rhea" id="RHEA-COMP:14399"/>
        <dbReference type="ChEBI" id="CHEBI:15378"/>
        <dbReference type="ChEBI" id="CHEBI:24646"/>
        <dbReference type="ChEBI" id="CHEBI:29033"/>
        <dbReference type="ChEBI" id="CHEBI:29034"/>
        <dbReference type="ChEBI" id="CHEBI:132124"/>
        <dbReference type="EC" id="7.1.1.8"/>
    </reaction>
</comment>
<evidence type="ECO:0000256" key="3">
    <source>
        <dbReference type="ARBA" id="ARBA00012951"/>
    </source>
</evidence>
<keyword evidence="8" id="KW-0999">Mitochondrion inner membrane</keyword>
<evidence type="ECO:0000256" key="2">
    <source>
        <dbReference type="ARBA" id="ARBA00010651"/>
    </source>
</evidence>
<dbReference type="Pfam" id="PF02921">
    <property type="entry name" value="UCR_TM"/>
    <property type="match status" value="1"/>
</dbReference>
<dbReference type="GO" id="GO:0008121">
    <property type="term" value="F:quinol-cytochrome-c reductase activity"/>
    <property type="evidence" value="ECO:0007669"/>
    <property type="project" value="UniProtKB-EC"/>
</dbReference>
<evidence type="ECO:0000313" key="18">
    <source>
        <dbReference type="EMBL" id="OAE31671.1"/>
    </source>
</evidence>
<keyword evidence="7" id="KW-0479">Metal-binding</keyword>
<keyword evidence="8" id="KW-0496">Mitochondrion</keyword>
<dbReference type="Gene3D" id="2.102.10.10">
    <property type="entry name" value="Rieske [2Fe-2S] iron-sulphur domain"/>
    <property type="match status" value="1"/>
</dbReference>
<dbReference type="InterPro" id="IPR006317">
    <property type="entry name" value="Ubiquinol_cyt_c_Rdtase_Fe-S-su"/>
</dbReference>
<dbReference type="CDD" id="cd03470">
    <property type="entry name" value="Rieske_cytochrome_bc1"/>
    <property type="match status" value="1"/>
</dbReference>
<sequence>MMIRGVGRKLPSLFRLSSSSPYSVASVAGRNSWPQAPSLEREAADEKNDMLASFTRSSGFTGYSGFSRDSLQTMIVCMSLLMGEGFQPAGFASDALSAGSSTGGLPATVVALKNPTNQIVYDETVHERHSPGDPSKRAFTYFVLTGGRFIYASALRLLLLKFILSMSASRDVLALASLEVNLSNIEPGATVTVKWRGKPVFIRRRTESDIKLANTVTMSELRDPQEDSARVQNPEWLVVVGVCTHLGCVPLPNAGDYGGWFCPCHGSHYDISGRIRKGPAPYNLEVPQYSFLEEGKLLVG</sequence>
<keyword evidence="13" id="KW-0472">Membrane</keyword>
<dbReference type="InterPro" id="IPR004192">
    <property type="entry name" value="Rieske_TM"/>
</dbReference>
<proteinExistence type="inferred from homology"/>
<keyword evidence="4" id="KW-0813">Transport</keyword>
<name>A0A176WGF2_MARPO</name>
<evidence type="ECO:0000256" key="7">
    <source>
        <dbReference type="ARBA" id="ARBA00022723"/>
    </source>
</evidence>
<dbReference type="SUPFAM" id="SSF81502">
    <property type="entry name" value="ISP transmembrane anchor"/>
    <property type="match status" value="1"/>
</dbReference>
<dbReference type="Pfam" id="PF00355">
    <property type="entry name" value="Rieske"/>
    <property type="match status" value="1"/>
</dbReference>
<evidence type="ECO:0000256" key="4">
    <source>
        <dbReference type="ARBA" id="ARBA00022660"/>
    </source>
</evidence>
<dbReference type="Proteomes" id="UP000077202">
    <property type="component" value="Unassembled WGS sequence"/>
</dbReference>
<dbReference type="PROSITE" id="PS51296">
    <property type="entry name" value="RIESKE"/>
    <property type="match status" value="1"/>
</dbReference>
<dbReference type="InterPro" id="IPR017941">
    <property type="entry name" value="Rieske_2Fe-2S"/>
</dbReference>
<evidence type="ECO:0000256" key="10">
    <source>
        <dbReference type="ARBA" id="ARBA00022989"/>
    </source>
</evidence>
<dbReference type="InterPro" id="IPR036922">
    <property type="entry name" value="Rieske_2Fe-2S_sf"/>
</dbReference>
<dbReference type="SUPFAM" id="SSF50022">
    <property type="entry name" value="ISP domain"/>
    <property type="match status" value="1"/>
</dbReference>
<comment type="subcellular location">
    <subcellularLocation>
        <location evidence="1">Mitochondrion inner membrane</location>
        <topology evidence="1">Single-pass membrane protein</topology>
    </subcellularLocation>
</comment>
<accession>A0A176WGF2</accession>
<evidence type="ECO:0000256" key="8">
    <source>
        <dbReference type="ARBA" id="ARBA00022792"/>
    </source>
</evidence>
<dbReference type="NCBIfam" id="TIGR01416">
    <property type="entry name" value="Rieske_proteo"/>
    <property type="match status" value="1"/>
</dbReference>
<evidence type="ECO:0000256" key="5">
    <source>
        <dbReference type="ARBA" id="ARBA00022692"/>
    </source>
</evidence>
<gene>
    <name evidence="18" type="ORF">AXG93_3384s1450</name>
</gene>
<keyword evidence="5" id="KW-0812">Transmembrane</keyword>
<comment type="cofactor">
    <cofactor evidence="16">
        <name>[2Fe-2S] cluster</name>
        <dbReference type="ChEBI" id="CHEBI:190135"/>
    </cofactor>
</comment>
<reference evidence="18" key="1">
    <citation type="submission" date="2016-03" db="EMBL/GenBank/DDBJ databases">
        <title>Mechanisms controlling the formation of the plant cell surface in tip-growing cells are functionally conserved among land plants.</title>
        <authorList>
            <person name="Honkanen S."/>
            <person name="Jones V.A."/>
            <person name="Morieri G."/>
            <person name="Champion C."/>
            <person name="Hetherington A.J."/>
            <person name="Kelly S."/>
            <person name="Saint-Marcoux D."/>
            <person name="Proust H."/>
            <person name="Prescott H."/>
            <person name="Dolan L."/>
        </authorList>
    </citation>
    <scope>NUCLEOTIDE SEQUENCE [LARGE SCALE GENOMIC DNA]</scope>
    <source>
        <tissue evidence="18">Whole gametophyte</tissue>
    </source>
</reference>
<keyword evidence="4" id="KW-0249">Electron transport</keyword>
<evidence type="ECO:0000256" key="13">
    <source>
        <dbReference type="ARBA" id="ARBA00023136"/>
    </source>
</evidence>
<feature type="domain" description="Rieske" evidence="17">
    <location>
        <begin position="202"/>
        <end position="298"/>
    </location>
</feature>
<evidence type="ECO:0000256" key="15">
    <source>
        <dbReference type="ARBA" id="ARBA00029351"/>
    </source>
</evidence>